<reference evidence="7 8" key="1">
    <citation type="journal article" date="1998" name="Science">
        <title>Genome sequence of the nematode C. elegans: a platform for investigating biology.</title>
        <authorList>
            <consortium name="The C. elegans sequencing consortium"/>
            <person name="Sulson J.E."/>
            <person name="Waterston R."/>
        </authorList>
    </citation>
    <scope>NUCLEOTIDE SEQUENCE [LARGE SCALE GENOMIC DNA]</scope>
    <source>
        <strain evidence="7 8">Bristol N2</strain>
    </source>
</reference>
<dbReference type="eggNOG" id="ENOG502TJS3">
    <property type="taxonomic scope" value="Eukaryota"/>
</dbReference>
<dbReference type="OMA" id="VIAYIWI"/>
<dbReference type="PhylomeDB" id="Q9GS04"/>
<evidence type="ECO:0000256" key="4">
    <source>
        <dbReference type="ARBA" id="ARBA00022989"/>
    </source>
</evidence>
<evidence type="ECO:0000313" key="8">
    <source>
        <dbReference type="Proteomes" id="UP000001940"/>
    </source>
</evidence>
<dbReference type="Pfam" id="PF10317">
    <property type="entry name" value="7TM_GPCR_Srd"/>
    <property type="match status" value="1"/>
</dbReference>
<dbReference type="UCSC" id="F07C4.3">
    <property type="organism name" value="c. elegans"/>
</dbReference>
<comment type="similarity">
    <text evidence="2">Belongs to the nematode receptor-like protein srd family.</text>
</comment>
<evidence type="ECO:0000256" key="5">
    <source>
        <dbReference type="ARBA" id="ARBA00023136"/>
    </source>
</evidence>
<organism evidence="7 8">
    <name type="scientific">Caenorhabditis elegans</name>
    <dbReference type="NCBI Taxonomy" id="6239"/>
    <lineage>
        <taxon>Eukaryota</taxon>
        <taxon>Metazoa</taxon>
        <taxon>Ecdysozoa</taxon>
        <taxon>Nematoda</taxon>
        <taxon>Chromadorea</taxon>
        <taxon>Rhabditida</taxon>
        <taxon>Rhabditina</taxon>
        <taxon>Rhabditomorpha</taxon>
        <taxon>Rhabditoidea</taxon>
        <taxon>Rhabditidae</taxon>
        <taxon>Peloderinae</taxon>
        <taxon>Caenorhabditis</taxon>
    </lineage>
</organism>
<dbReference type="WormBase" id="F07C4.3">
    <property type="protein sequence ID" value="CE24882"/>
    <property type="gene ID" value="WBGene00005107"/>
    <property type="gene designation" value="srd-29"/>
</dbReference>
<feature type="transmembrane region" description="Helical" evidence="6">
    <location>
        <begin position="89"/>
        <end position="111"/>
    </location>
</feature>
<dbReference type="InterPro" id="IPR019421">
    <property type="entry name" value="7TM_GPCR_serpentine_rcpt_Srd"/>
</dbReference>
<protein>
    <submittedName>
        <fullName evidence="7">Serpentine Receptor, class D (Delta)</fullName>
    </submittedName>
</protein>
<feature type="transmembrane region" description="Helical" evidence="6">
    <location>
        <begin position="6"/>
        <end position="26"/>
    </location>
</feature>
<comment type="subcellular location">
    <subcellularLocation>
        <location evidence="1">Membrane</location>
        <topology evidence="1">Multi-pass membrane protein</topology>
    </subcellularLocation>
</comment>
<feature type="transmembrane region" description="Helical" evidence="6">
    <location>
        <begin position="259"/>
        <end position="281"/>
    </location>
</feature>
<dbReference type="InterPro" id="IPR050920">
    <property type="entry name" value="Nematode_rcpt-like_delta"/>
</dbReference>
<keyword evidence="8" id="KW-1185">Reference proteome</keyword>
<dbReference type="KEGG" id="cel:CELE_F07C4.3"/>
<keyword evidence="7" id="KW-0675">Receptor</keyword>
<dbReference type="HOGENOM" id="CLU_057924_3_1_1"/>
<accession>Q9GS04</accession>
<sequence>MLYHIVHTALSIIGVLLNSFMMYLAITKSPKIMRSCSAIITIKTSTDILASVMNFFVIQRIITDGSSILVIPTGPCTNFGKTACYVGHMLMLCLLEYNLVWMISSYIFRYYILYVREPPIKNLVFVAFCLSIPSIIHMAIWFSLYKPNHETTTTTAFGLTATDMVLSGKIVYRSALTLIIQLFATAVLVVIAYIWIRETLCGFAIKMGAVKNDMKNLNKRLVKVITFQVFLPSFIFLGVIIFAAMFAKNVDYRYAQYSVTIIFMFSPICSPFSYILFVPHYRNVITGKKKKTKADLNACRPRVYGV</sequence>
<dbReference type="EMBL" id="BX284605">
    <property type="protein sequence ID" value="CCD64292.1"/>
    <property type="molecule type" value="Genomic_DNA"/>
</dbReference>
<dbReference type="SUPFAM" id="SSF81321">
    <property type="entry name" value="Family A G protein-coupled receptor-like"/>
    <property type="match status" value="1"/>
</dbReference>
<dbReference type="CTD" id="191812"/>
<dbReference type="RefSeq" id="NP_504975.1">
    <property type="nucleotide sequence ID" value="NM_072574.1"/>
</dbReference>
<dbReference type="PANTHER" id="PTHR22945:SF9">
    <property type="entry name" value="SERPENTINE RECEPTOR, CLASS D (DELTA)-RELATED"/>
    <property type="match status" value="1"/>
</dbReference>
<dbReference type="AlphaFoldDB" id="Q9GS04"/>
<evidence type="ECO:0000256" key="2">
    <source>
        <dbReference type="ARBA" id="ARBA00009166"/>
    </source>
</evidence>
<keyword evidence="3 6" id="KW-0812">Transmembrane</keyword>
<feature type="transmembrane region" description="Helical" evidence="6">
    <location>
        <begin position="38"/>
        <end position="62"/>
    </location>
</feature>
<evidence type="ECO:0000256" key="3">
    <source>
        <dbReference type="ARBA" id="ARBA00022692"/>
    </source>
</evidence>
<dbReference type="GeneID" id="191812"/>
<dbReference type="PANTHER" id="PTHR22945">
    <property type="entry name" value="SERPENTINE RECEPTOR, CLASS D DELTA"/>
    <property type="match status" value="1"/>
</dbReference>
<evidence type="ECO:0000313" key="7">
    <source>
        <dbReference type="EMBL" id="CCD64292.1"/>
    </source>
</evidence>
<dbReference type="Proteomes" id="UP000001940">
    <property type="component" value="Chromosome V"/>
</dbReference>
<dbReference type="PaxDb" id="6239-F07C4.3"/>
<feature type="transmembrane region" description="Helical" evidence="6">
    <location>
        <begin position="170"/>
        <end position="196"/>
    </location>
</feature>
<keyword evidence="5 6" id="KW-0472">Membrane</keyword>
<evidence type="ECO:0000313" key="9">
    <source>
        <dbReference type="WormBase" id="F07C4.3"/>
    </source>
</evidence>
<evidence type="ECO:0000256" key="6">
    <source>
        <dbReference type="SAM" id="Phobius"/>
    </source>
</evidence>
<feature type="transmembrane region" description="Helical" evidence="6">
    <location>
        <begin position="123"/>
        <end position="144"/>
    </location>
</feature>
<feature type="transmembrane region" description="Helical" evidence="6">
    <location>
        <begin position="224"/>
        <end position="247"/>
    </location>
</feature>
<dbReference type="FunCoup" id="Q9GS04">
    <property type="interactions" value="5"/>
</dbReference>
<proteinExistence type="inferred from homology"/>
<dbReference type="InParanoid" id="Q9GS04"/>
<keyword evidence="4 6" id="KW-1133">Transmembrane helix</keyword>
<gene>
    <name evidence="7 9" type="primary">srd-29</name>
    <name evidence="7" type="ORF">CELE_F07C4.3</name>
    <name evidence="9" type="ORF">F07C4.3</name>
</gene>
<name>Q9GS04_CAEEL</name>
<dbReference type="OrthoDB" id="5888683at2759"/>
<dbReference type="GO" id="GO:0016020">
    <property type="term" value="C:membrane"/>
    <property type="evidence" value="ECO:0007669"/>
    <property type="project" value="UniProtKB-SubCell"/>
</dbReference>
<evidence type="ECO:0000256" key="1">
    <source>
        <dbReference type="ARBA" id="ARBA00004141"/>
    </source>
</evidence>
<dbReference type="AGR" id="WB:WBGene00005107"/>